<dbReference type="PANTHER" id="PTHR31250:SF27">
    <property type="entry name" value="IQ DOMAIN-CONTAINING PROTEIN IQM5"/>
    <property type="match status" value="1"/>
</dbReference>
<accession>A0A1H1W292</accession>
<dbReference type="Proteomes" id="UP000243904">
    <property type="component" value="Chromosome I"/>
</dbReference>
<evidence type="ECO:0000256" key="1">
    <source>
        <dbReference type="ARBA" id="ARBA00004496"/>
    </source>
</evidence>
<evidence type="ECO:0000313" key="4">
    <source>
        <dbReference type="Proteomes" id="UP000243904"/>
    </source>
</evidence>
<gene>
    <name evidence="3" type="ORF">SAMN05444158_3641</name>
</gene>
<reference evidence="4" key="1">
    <citation type="submission" date="2016-10" db="EMBL/GenBank/DDBJ databases">
        <authorList>
            <person name="Varghese N."/>
            <person name="Submissions S."/>
        </authorList>
    </citation>
    <scope>NUCLEOTIDE SEQUENCE [LARGE SCALE GENOMIC DNA]</scope>
    <source>
        <strain evidence="4">GAS369</strain>
    </source>
</reference>
<evidence type="ECO:0000313" key="3">
    <source>
        <dbReference type="EMBL" id="SDS90781.1"/>
    </source>
</evidence>
<proteinExistence type="predicted"/>
<dbReference type="RefSeq" id="WP_167558774.1">
    <property type="nucleotide sequence ID" value="NZ_LT629750.1"/>
</dbReference>
<evidence type="ECO:0000256" key="2">
    <source>
        <dbReference type="ARBA" id="ARBA00022490"/>
    </source>
</evidence>
<dbReference type="PANTHER" id="PTHR31250">
    <property type="entry name" value="IQ DOMAIN-CONTAINING PROTEIN IQM3"/>
    <property type="match status" value="1"/>
</dbReference>
<keyword evidence="2" id="KW-0963">Cytoplasm</keyword>
<keyword evidence="4" id="KW-1185">Reference proteome</keyword>
<organism evidence="3 4">
    <name type="scientific">Bradyrhizobium canariense</name>
    <dbReference type="NCBI Taxonomy" id="255045"/>
    <lineage>
        <taxon>Bacteria</taxon>
        <taxon>Pseudomonadati</taxon>
        <taxon>Pseudomonadota</taxon>
        <taxon>Alphaproteobacteria</taxon>
        <taxon>Hyphomicrobiales</taxon>
        <taxon>Nitrobacteraceae</taxon>
        <taxon>Bradyrhizobium</taxon>
    </lineage>
</organism>
<name>A0A1H1W292_9BRAD</name>
<dbReference type="InterPro" id="IPR044159">
    <property type="entry name" value="IQM"/>
</dbReference>
<dbReference type="AlphaFoldDB" id="A0A1H1W292"/>
<protein>
    <submittedName>
        <fullName evidence="3">Uncharacterized protein</fullName>
    </submittedName>
</protein>
<dbReference type="GO" id="GO:0005737">
    <property type="term" value="C:cytoplasm"/>
    <property type="evidence" value="ECO:0007669"/>
    <property type="project" value="UniProtKB-SubCell"/>
</dbReference>
<dbReference type="EMBL" id="LT629750">
    <property type="protein sequence ID" value="SDS90781.1"/>
    <property type="molecule type" value="Genomic_DNA"/>
</dbReference>
<comment type="subcellular location">
    <subcellularLocation>
        <location evidence="1">Cytoplasm</location>
    </subcellularLocation>
</comment>
<sequence>MPDRWSPGGILTRLISAVQRLLGGRYQVTPMLARFAGEEIPGNRIWAGNAVRYLTPAERASYALTLRDGRICDAAGKPFDTRGSESLFSDNRAIFVMDADGNFFASKDQKIGEFHPSSLAAGGPVAAAGELEVIGGVLKALSDKSGHYTPARRFTVQAIDRLKKNRISCQWVTLDLTSRK</sequence>